<evidence type="ECO:0000313" key="4">
    <source>
        <dbReference type="EMBL" id="HGT38465.1"/>
    </source>
</evidence>
<dbReference type="SUPFAM" id="SSF51735">
    <property type="entry name" value="NAD(P)-binding Rossmann-fold domains"/>
    <property type="match status" value="1"/>
</dbReference>
<organism evidence="4">
    <name type="scientific">Schlesneria paludicola</name>
    <dbReference type="NCBI Taxonomy" id="360056"/>
    <lineage>
        <taxon>Bacteria</taxon>
        <taxon>Pseudomonadati</taxon>
        <taxon>Planctomycetota</taxon>
        <taxon>Planctomycetia</taxon>
        <taxon>Planctomycetales</taxon>
        <taxon>Planctomycetaceae</taxon>
        <taxon>Schlesneria</taxon>
    </lineage>
</organism>
<dbReference type="PANTHER" id="PTHR43639:SF1">
    <property type="entry name" value="SHORT-CHAIN DEHYDROGENASE_REDUCTASE FAMILY PROTEIN"/>
    <property type="match status" value="1"/>
</dbReference>
<dbReference type="FunFam" id="3.40.50.720:FF:000084">
    <property type="entry name" value="Short-chain dehydrogenase reductase"/>
    <property type="match status" value="1"/>
</dbReference>
<dbReference type="Gene3D" id="3.40.50.720">
    <property type="entry name" value="NAD(P)-binding Rossmann-like Domain"/>
    <property type="match status" value="1"/>
</dbReference>
<sequence length="247" mass="25749">MIDLTGQVALVTGGSRGIGRGIALRLAQAGADVVLNFVQAREEADRTAEQIAALGRRVAEVQADVSEPEDIQAMLEWIGETFGRLNVLVSTAVDRAESRLLDATPERFTAAMNTNARALILLVQSALPWLRASSGRGKVVAISDWSAAFAASGWGLRGASKAAMESAVRHLALELGTLGINVNAVQVGTIPGDARGQSPQEVPRESSGRPSFSAEAVGDAVLFLASPLSDFIQGQTLVVDGGLSVCC</sequence>
<feature type="region of interest" description="Disordered" evidence="3">
    <location>
        <begin position="191"/>
        <end position="212"/>
    </location>
</feature>
<gene>
    <name evidence="4" type="ORF">ENS64_04280</name>
</gene>
<evidence type="ECO:0000256" key="2">
    <source>
        <dbReference type="ARBA" id="ARBA00023002"/>
    </source>
</evidence>
<dbReference type="PRINTS" id="PR00081">
    <property type="entry name" value="GDHRDH"/>
</dbReference>
<name>A0A7C4QNN5_9PLAN</name>
<protein>
    <submittedName>
        <fullName evidence="4">SDR family oxidoreductase</fullName>
    </submittedName>
</protein>
<keyword evidence="2" id="KW-0560">Oxidoreductase</keyword>
<dbReference type="Pfam" id="PF13561">
    <property type="entry name" value="adh_short_C2"/>
    <property type="match status" value="1"/>
</dbReference>
<comment type="similarity">
    <text evidence="1">Belongs to the short-chain dehydrogenases/reductases (SDR) family.</text>
</comment>
<reference evidence="4" key="1">
    <citation type="journal article" date="2020" name="mSystems">
        <title>Genome- and Community-Level Interaction Insights into Carbon Utilization and Element Cycling Functions of Hydrothermarchaeota in Hydrothermal Sediment.</title>
        <authorList>
            <person name="Zhou Z."/>
            <person name="Liu Y."/>
            <person name="Xu W."/>
            <person name="Pan J."/>
            <person name="Luo Z.H."/>
            <person name="Li M."/>
        </authorList>
    </citation>
    <scope>NUCLEOTIDE SEQUENCE [LARGE SCALE GENOMIC DNA]</scope>
    <source>
        <strain evidence="4">SpSt-508</strain>
    </source>
</reference>
<evidence type="ECO:0000256" key="1">
    <source>
        <dbReference type="ARBA" id="ARBA00006484"/>
    </source>
</evidence>
<dbReference type="InterPro" id="IPR002347">
    <property type="entry name" value="SDR_fam"/>
</dbReference>
<dbReference type="GO" id="GO:0016491">
    <property type="term" value="F:oxidoreductase activity"/>
    <property type="evidence" value="ECO:0007669"/>
    <property type="project" value="UniProtKB-KW"/>
</dbReference>
<dbReference type="AlphaFoldDB" id="A0A7C4QNN5"/>
<comment type="caution">
    <text evidence="4">The sequence shown here is derived from an EMBL/GenBank/DDBJ whole genome shotgun (WGS) entry which is preliminary data.</text>
</comment>
<evidence type="ECO:0000256" key="3">
    <source>
        <dbReference type="SAM" id="MobiDB-lite"/>
    </source>
</evidence>
<accession>A0A7C4QNN5</accession>
<proteinExistence type="inferred from homology"/>
<dbReference type="PANTHER" id="PTHR43639">
    <property type="entry name" value="OXIDOREDUCTASE, SHORT-CHAIN DEHYDROGENASE/REDUCTASE FAMILY (AFU_ORTHOLOGUE AFUA_5G02870)"/>
    <property type="match status" value="1"/>
</dbReference>
<dbReference type="EMBL" id="DSVQ01000009">
    <property type="protein sequence ID" value="HGT38465.1"/>
    <property type="molecule type" value="Genomic_DNA"/>
</dbReference>
<dbReference type="InterPro" id="IPR036291">
    <property type="entry name" value="NAD(P)-bd_dom_sf"/>
</dbReference>